<dbReference type="GO" id="GO:0016616">
    <property type="term" value="F:oxidoreductase activity, acting on the CH-OH group of donors, NAD or NADP as acceptor"/>
    <property type="evidence" value="ECO:0007669"/>
    <property type="project" value="InterPro"/>
</dbReference>
<dbReference type="InterPro" id="IPR047109">
    <property type="entry name" value="CAD-like"/>
</dbReference>
<comment type="similarity">
    <text evidence="5">Belongs to the zinc-containing alcohol dehydrogenase family.</text>
</comment>
<dbReference type="PROSITE" id="PS00059">
    <property type="entry name" value="ADH_ZINC"/>
    <property type="match status" value="1"/>
</dbReference>
<sequence>MGSAEAAASLMENGEVPVNIPSLCMACDDGGCNFKPVLMERRPVGSRDVVIQMLYCGVCHSDLHHAAGHNAALLGPTPYPCVPGHELAGVVTAVGDQCTKISVGMKVGVGCIVDSCLECKSCLAGEEQNCSKRVGTYGSKVSKSSRAYSPIGWTLGGYTSTMVVHEHFAIIIPDSYPMEAAGPVMCSAITMYEPLIVHGAGGGGKTVGIVGLGGLGVMGIKLAKALGCTVTAISRNTNKAEFAKQAGAANFIATADPAQLQAANGTFDIILNTVPVYHNYDIYTRLLKRDGKQVLLGLHKGFVAAMLIKGLTRGKSRLTVSLIGGIRNTQAVIDLCAEHNIVPEVQVKNCEELNQIFTDLDGANDAGVRYVLDIAGSLNENTSAKCSTARPPTLAVPKGAMTLSGSIIEMLRLICLWKT</sequence>
<evidence type="ECO:0000256" key="2">
    <source>
        <dbReference type="ARBA" id="ARBA00022723"/>
    </source>
</evidence>
<comment type="caution">
    <text evidence="7">The sequence shown here is derived from an EMBL/GenBank/DDBJ whole genome shotgun (WGS) entry which is preliminary data.</text>
</comment>
<dbReference type="InterPro" id="IPR002328">
    <property type="entry name" value="ADH_Zn_CS"/>
</dbReference>
<comment type="cofactor">
    <cofactor evidence="1 5">
        <name>Zn(2+)</name>
        <dbReference type="ChEBI" id="CHEBI:29105"/>
    </cofactor>
</comment>
<dbReference type="CDD" id="cd05283">
    <property type="entry name" value="CAD1"/>
    <property type="match status" value="1"/>
</dbReference>
<keyword evidence="2 5" id="KW-0479">Metal-binding</keyword>
<dbReference type="AlphaFoldDB" id="A0AB34JMV3"/>
<dbReference type="PANTHER" id="PTHR42683">
    <property type="entry name" value="ALDEHYDE REDUCTASE"/>
    <property type="match status" value="1"/>
</dbReference>
<dbReference type="GO" id="GO:0008270">
    <property type="term" value="F:zinc ion binding"/>
    <property type="evidence" value="ECO:0007669"/>
    <property type="project" value="InterPro"/>
</dbReference>
<dbReference type="FunFam" id="3.40.50.720:FF:000022">
    <property type="entry name" value="Cinnamyl alcohol dehydrogenase"/>
    <property type="match status" value="1"/>
</dbReference>
<keyword evidence="4" id="KW-0560">Oxidoreductase</keyword>
<proteinExistence type="inferred from homology"/>
<dbReference type="Pfam" id="PF08240">
    <property type="entry name" value="ADH_N"/>
    <property type="match status" value="1"/>
</dbReference>
<evidence type="ECO:0000256" key="5">
    <source>
        <dbReference type="RuleBase" id="RU361277"/>
    </source>
</evidence>
<reference evidence="7 8" key="1">
    <citation type="journal article" date="2024" name="Science">
        <title>Giant polyketide synthase enzymes in the biosynthesis of giant marine polyether toxins.</title>
        <authorList>
            <person name="Fallon T.R."/>
            <person name="Shende V.V."/>
            <person name="Wierzbicki I.H."/>
            <person name="Pendleton A.L."/>
            <person name="Watervoot N.F."/>
            <person name="Auber R.P."/>
            <person name="Gonzalez D.J."/>
            <person name="Wisecaver J.H."/>
            <person name="Moore B.S."/>
        </authorList>
    </citation>
    <scope>NUCLEOTIDE SEQUENCE [LARGE SCALE GENOMIC DNA]</scope>
    <source>
        <strain evidence="7 8">12B1</strain>
    </source>
</reference>
<organism evidence="7 8">
    <name type="scientific">Prymnesium parvum</name>
    <name type="common">Toxic golden alga</name>
    <dbReference type="NCBI Taxonomy" id="97485"/>
    <lineage>
        <taxon>Eukaryota</taxon>
        <taxon>Haptista</taxon>
        <taxon>Haptophyta</taxon>
        <taxon>Prymnesiophyceae</taxon>
        <taxon>Prymnesiales</taxon>
        <taxon>Prymnesiaceae</taxon>
        <taxon>Prymnesium</taxon>
    </lineage>
</organism>
<gene>
    <name evidence="7" type="ORF">AB1Y20_017324</name>
</gene>
<dbReference type="SUPFAM" id="SSF51735">
    <property type="entry name" value="NAD(P)-binding Rossmann-fold domains"/>
    <property type="match status" value="1"/>
</dbReference>
<evidence type="ECO:0000256" key="4">
    <source>
        <dbReference type="ARBA" id="ARBA00023002"/>
    </source>
</evidence>
<accession>A0AB34JMV3</accession>
<keyword evidence="3 5" id="KW-0862">Zinc</keyword>
<keyword evidence="8" id="KW-1185">Reference proteome</keyword>
<dbReference type="Gene3D" id="3.40.50.720">
    <property type="entry name" value="NAD(P)-binding Rossmann-like Domain"/>
    <property type="match status" value="1"/>
</dbReference>
<dbReference type="InterPro" id="IPR011032">
    <property type="entry name" value="GroES-like_sf"/>
</dbReference>
<dbReference type="SUPFAM" id="SSF50129">
    <property type="entry name" value="GroES-like"/>
    <property type="match status" value="1"/>
</dbReference>
<dbReference type="InterPro" id="IPR013149">
    <property type="entry name" value="ADH-like_C"/>
</dbReference>
<evidence type="ECO:0000256" key="3">
    <source>
        <dbReference type="ARBA" id="ARBA00022833"/>
    </source>
</evidence>
<evidence type="ECO:0000313" key="8">
    <source>
        <dbReference type="Proteomes" id="UP001515480"/>
    </source>
</evidence>
<dbReference type="EMBL" id="JBGBPQ010000006">
    <property type="protein sequence ID" value="KAL1522332.1"/>
    <property type="molecule type" value="Genomic_DNA"/>
</dbReference>
<dbReference type="InterPro" id="IPR020843">
    <property type="entry name" value="ER"/>
</dbReference>
<dbReference type="InterPro" id="IPR036291">
    <property type="entry name" value="NAD(P)-bd_dom_sf"/>
</dbReference>
<name>A0AB34JMV3_PRYPA</name>
<evidence type="ECO:0000313" key="7">
    <source>
        <dbReference type="EMBL" id="KAL1522332.1"/>
    </source>
</evidence>
<dbReference type="Proteomes" id="UP001515480">
    <property type="component" value="Unassembled WGS sequence"/>
</dbReference>
<dbReference type="SMART" id="SM00829">
    <property type="entry name" value="PKS_ER"/>
    <property type="match status" value="1"/>
</dbReference>
<feature type="domain" description="Enoyl reductase (ER)" evidence="6">
    <location>
        <begin position="31"/>
        <end position="333"/>
    </location>
</feature>
<protein>
    <recommendedName>
        <fullName evidence="6">Enoyl reductase (ER) domain-containing protein</fullName>
    </recommendedName>
</protein>
<dbReference type="InterPro" id="IPR013154">
    <property type="entry name" value="ADH-like_N"/>
</dbReference>
<evidence type="ECO:0000259" key="6">
    <source>
        <dbReference type="SMART" id="SM00829"/>
    </source>
</evidence>
<dbReference type="Pfam" id="PF00107">
    <property type="entry name" value="ADH_zinc_N"/>
    <property type="match status" value="1"/>
</dbReference>
<dbReference type="Gene3D" id="3.90.180.10">
    <property type="entry name" value="Medium-chain alcohol dehydrogenases, catalytic domain"/>
    <property type="match status" value="1"/>
</dbReference>
<evidence type="ECO:0000256" key="1">
    <source>
        <dbReference type="ARBA" id="ARBA00001947"/>
    </source>
</evidence>